<dbReference type="CDD" id="cd07280">
    <property type="entry name" value="PX_YPT35"/>
    <property type="match status" value="1"/>
</dbReference>
<dbReference type="InterPro" id="IPR001683">
    <property type="entry name" value="PX_dom"/>
</dbReference>
<feature type="compositionally biased region" description="Low complexity" evidence="10">
    <location>
        <begin position="78"/>
        <end position="88"/>
    </location>
</feature>
<dbReference type="InterPro" id="IPR037917">
    <property type="entry name" value="Ypt35_PX"/>
</dbReference>
<proteinExistence type="inferred from homology"/>
<dbReference type="Gene3D" id="3.30.1520.10">
    <property type="entry name" value="Phox-like domain"/>
    <property type="match status" value="1"/>
</dbReference>
<evidence type="ECO:0000313" key="12">
    <source>
        <dbReference type="EMBL" id="RJE23187.1"/>
    </source>
</evidence>
<gene>
    <name evidence="12" type="ORF">PHISCL_04494</name>
</gene>
<comment type="function">
    <text evidence="7">Recruits the lipid transfer protein VPS13 to endosomal and vacuolar membranes.</text>
</comment>
<evidence type="ECO:0000313" key="13">
    <source>
        <dbReference type="Proteomes" id="UP000266188"/>
    </source>
</evidence>
<accession>A0A3A2ZP18</accession>
<keyword evidence="5" id="KW-0967">Endosome</keyword>
<evidence type="ECO:0000256" key="7">
    <source>
        <dbReference type="ARBA" id="ARBA00033728"/>
    </source>
</evidence>
<dbReference type="PROSITE" id="PS50195">
    <property type="entry name" value="PX"/>
    <property type="match status" value="1"/>
</dbReference>
<dbReference type="SUPFAM" id="SSF64268">
    <property type="entry name" value="PX domain"/>
    <property type="match status" value="1"/>
</dbReference>
<evidence type="ECO:0000256" key="3">
    <source>
        <dbReference type="ARBA" id="ARBA00007426"/>
    </source>
</evidence>
<evidence type="ECO:0000256" key="10">
    <source>
        <dbReference type="SAM" id="MobiDB-lite"/>
    </source>
</evidence>
<dbReference type="OrthoDB" id="10254720at2759"/>
<evidence type="ECO:0000256" key="9">
    <source>
        <dbReference type="ARBA" id="ARBA00033785"/>
    </source>
</evidence>
<dbReference type="STRING" id="2070753.A0A3A2ZP18"/>
<evidence type="ECO:0000256" key="8">
    <source>
        <dbReference type="ARBA" id="ARBA00033774"/>
    </source>
</evidence>
<dbReference type="AlphaFoldDB" id="A0A3A2ZP18"/>
<dbReference type="GO" id="GO:0005774">
    <property type="term" value="C:vacuolar membrane"/>
    <property type="evidence" value="ECO:0007669"/>
    <property type="project" value="UniProtKB-SubCell"/>
</dbReference>
<dbReference type="InterPro" id="IPR036871">
    <property type="entry name" value="PX_dom_sf"/>
</dbReference>
<evidence type="ECO:0000256" key="6">
    <source>
        <dbReference type="ARBA" id="ARBA00023136"/>
    </source>
</evidence>
<evidence type="ECO:0000256" key="5">
    <source>
        <dbReference type="ARBA" id="ARBA00022753"/>
    </source>
</evidence>
<keyword evidence="4" id="KW-0926">Vacuole</keyword>
<keyword evidence="6" id="KW-0472">Membrane</keyword>
<feature type="domain" description="PX" evidence="11">
    <location>
        <begin position="115"/>
        <end position="198"/>
    </location>
</feature>
<keyword evidence="13" id="KW-1185">Reference proteome</keyword>
<evidence type="ECO:0000256" key="2">
    <source>
        <dbReference type="ARBA" id="ARBA00004177"/>
    </source>
</evidence>
<feature type="compositionally biased region" description="Polar residues" evidence="10">
    <location>
        <begin position="30"/>
        <end position="57"/>
    </location>
</feature>
<organism evidence="12 13">
    <name type="scientific">Aspergillus sclerotialis</name>
    <dbReference type="NCBI Taxonomy" id="2070753"/>
    <lineage>
        <taxon>Eukaryota</taxon>
        <taxon>Fungi</taxon>
        <taxon>Dikarya</taxon>
        <taxon>Ascomycota</taxon>
        <taxon>Pezizomycotina</taxon>
        <taxon>Eurotiomycetes</taxon>
        <taxon>Eurotiomycetidae</taxon>
        <taxon>Eurotiales</taxon>
        <taxon>Aspergillaceae</taxon>
        <taxon>Aspergillus</taxon>
        <taxon>Aspergillus subgen. Polypaecilum</taxon>
    </lineage>
</organism>
<comment type="caution">
    <text evidence="12">The sequence shown here is derived from an EMBL/GenBank/DDBJ whole genome shotgun (WGS) entry which is preliminary data.</text>
</comment>
<feature type="region of interest" description="Disordered" evidence="10">
    <location>
        <begin position="1"/>
        <end position="89"/>
    </location>
</feature>
<evidence type="ECO:0000256" key="1">
    <source>
        <dbReference type="ARBA" id="ARBA00004148"/>
    </source>
</evidence>
<dbReference type="GO" id="GO:0032266">
    <property type="term" value="F:phosphatidylinositol-3-phosphate binding"/>
    <property type="evidence" value="ECO:0007669"/>
    <property type="project" value="InterPro"/>
</dbReference>
<protein>
    <recommendedName>
        <fullName evidence="8">Endosomal/vacuolar adapter protein YPT35</fullName>
    </recommendedName>
    <alternativeName>
        <fullName evidence="9">PX domain-containing protein YPT35</fullName>
    </alternativeName>
</protein>
<dbReference type="GO" id="GO:0010008">
    <property type="term" value="C:endosome membrane"/>
    <property type="evidence" value="ECO:0007669"/>
    <property type="project" value="UniProtKB-SubCell"/>
</dbReference>
<name>A0A3A2ZP18_9EURO</name>
<sequence>MDSANEESSPAPRPQSLASAQSPPTTSTPDTNDLVTTSDSNDVNVSSRTVPSGSDGVSSRDRPVSGVIPPYWHHARNSSRTSQTSQTSLDRLPAITLEDHTEDPDSETSRGLWARSVTIDDHVVVQGKTGIGAYVVWNCKVQTLDGGPMTIRMRYSEFDDLRQRLLAAFQHAKSALPPLPPKSVLCSDRRFSNPGGLV</sequence>
<evidence type="ECO:0000259" key="11">
    <source>
        <dbReference type="PROSITE" id="PS50195"/>
    </source>
</evidence>
<dbReference type="Pfam" id="PF00787">
    <property type="entry name" value="PX"/>
    <property type="match status" value="1"/>
</dbReference>
<dbReference type="EMBL" id="MVGC01000132">
    <property type="protein sequence ID" value="RJE23187.1"/>
    <property type="molecule type" value="Genomic_DNA"/>
</dbReference>
<reference evidence="13" key="1">
    <citation type="submission" date="2017-02" db="EMBL/GenBank/DDBJ databases">
        <authorList>
            <person name="Tafer H."/>
            <person name="Lopandic K."/>
        </authorList>
    </citation>
    <scope>NUCLEOTIDE SEQUENCE [LARGE SCALE GENOMIC DNA]</scope>
    <source>
        <strain evidence="13">CBS 366.77</strain>
    </source>
</reference>
<comment type="subcellular location">
    <subcellularLocation>
        <location evidence="2">Endosome</location>
    </subcellularLocation>
    <subcellularLocation>
        <location evidence="1">Vacuole membrane</location>
        <topology evidence="1">Peripheral membrane protein</topology>
    </subcellularLocation>
</comment>
<dbReference type="Proteomes" id="UP000266188">
    <property type="component" value="Unassembled WGS sequence"/>
</dbReference>
<evidence type="ECO:0000256" key="4">
    <source>
        <dbReference type="ARBA" id="ARBA00022554"/>
    </source>
</evidence>
<comment type="similarity">
    <text evidence="3">Belongs to the YPT35 family.</text>
</comment>